<feature type="binding site" evidence="14">
    <location>
        <position position="209"/>
    </location>
    <ligand>
        <name>NADP(+)</name>
        <dbReference type="ChEBI" id="CHEBI:58349"/>
    </ligand>
</feature>
<feature type="binding site" evidence="15">
    <location>
        <position position="56"/>
    </location>
    <ligand>
        <name>Zn(2+)</name>
        <dbReference type="ChEBI" id="CHEBI:29105"/>
        <note>catalytic</note>
    </ligand>
</feature>
<feature type="binding site" evidence="14">
    <location>
        <position position="179"/>
    </location>
    <ligand>
        <name>NADP(+)</name>
        <dbReference type="ChEBI" id="CHEBI:58349"/>
    </ligand>
</feature>
<evidence type="ECO:0000256" key="14">
    <source>
        <dbReference type="PIRSR" id="PIRSR006769-2"/>
    </source>
</evidence>
<dbReference type="PANTHER" id="PTHR38011">
    <property type="entry name" value="DIHYDROFOLATE REDUCTASE FAMILY PROTEIN (AFU_ORTHOLOGUE AFUA_8G06820)"/>
    <property type="match status" value="1"/>
</dbReference>
<feature type="binding site" evidence="14">
    <location>
        <position position="216"/>
    </location>
    <ligand>
        <name>substrate</name>
    </ligand>
</feature>
<dbReference type="Proteomes" id="UP000318405">
    <property type="component" value="Unassembled WGS sequence"/>
</dbReference>
<feature type="binding site" evidence="14">
    <location>
        <begin position="301"/>
        <end position="307"/>
    </location>
    <ligand>
        <name>NADP(+)</name>
        <dbReference type="ChEBI" id="CHEBI:58349"/>
    </ligand>
</feature>
<keyword evidence="11" id="KW-0511">Multifunctional enzyme</keyword>
<comment type="similarity">
    <text evidence="4 12">In the N-terminal section; belongs to the cytidine and deoxycytidylate deaminase family.</text>
</comment>
<evidence type="ECO:0000256" key="7">
    <source>
        <dbReference type="ARBA" id="ARBA00022723"/>
    </source>
</evidence>
<feature type="binding site" evidence="14">
    <location>
        <position position="177"/>
    </location>
    <ligand>
        <name>substrate</name>
    </ligand>
</feature>
<dbReference type="RefSeq" id="WP_143949463.1">
    <property type="nucleotide sequence ID" value="NZ_BAABMB010000001.1"/>
</dbReference>
<evidence type="ECO:0000256" key="12">
    <source>
        <dbReference type="PIRNR" id="PIRNR006769"/>
    </source>
</evidence>
<dbReference type="InterPro" id="IPR002734">
    <property type="entry name" value="RibDG_C"/>
</dbReference>
<comment type="caution">
    <text evidence="17">The sequence shown here is derived from an EMBL/GenBank/DDBJ whole genome shotgun (WGS) entry which is preliminary data.</text>
</comment>
<evidence type="ECO:0000313" key="17">
    <source>
        <dbReference type="EMBL" id="TSH93096.1"/>
    </source>
</evidence>
<dbReference type="SUPFAM" id="SSF53927">
    <property type="entry name" value="Cytidine deaminase-like"/>
    <property type="match status" value="1"/>
</dbReference>
<dbReference type="InterPro" id="IPR050765">
    <property type="entry name" value="Riboflavin_Biosynth_HTPR"/>
</dbReference>
<evidence type="ECO:0000256" key="6">
    <source>
        <dbReference type="ARBA" id="ARBA00022619"/>
    </source>
</evidence>
<dbReference type="Gene3D" id="3.40.140.10">
    <property type="entry name" value="Cytidine Deaminase, domain 2"/>
    <property type="match status" value="1"/>
</dbReference>
<dbReference type="AlphaFoldDB" id="A0A556AJN6"/>
<evidence type="ECO:0000256" key="4">
    <source>
        <dbReference type="ARBA" id="ARBA00005259"/>
    </source>
</evidence>
<comment type="pathway">
    <text evidence="3 12">Cofactor biosynthesis; riboflavin biosynthesis; 5-amino-6-(D-ribitylamino)uracil from GTP: step 3/4.</text>
</comment>
<feature type="domain" description="CMP/dCMP-type deaminase" evidence="16">
    <location>
        <begin position="7"/>
        <end position="132"/>
    </location>
</feature>
<dbReference type="PROSITE" id="PS51747">
    <property type="entry name" value="CYT_DCMP_DEAMINASES_2"/>
    <property type="match status" value="1"/>
</dbReference>
<protein>
    <recommendedName>
        <fullName evidence="12">Riboflavin biosynthesis protein RibD</fullName>
    </recommendedName>
    <domain>
        <recommendedName>
            <fullName evidence="12">Diaminohydroxyphosphoribosylaminopyrimidine deaminase</fullName>
            <shortName evidence="12">DRAP deaminase</shortName>
            <ecNumber evidence="12">3.5.4.26</ecNumber>
        </recommendedName>
        <alternativeName>
            <fullName evidence="12">Riboflavin-specific deaminase</fullName>
        </alternativeName>
    </domain>
    <domain>
        <recommendedName>
            <fullName evidence="12">5-amino-6-(5-phosphoribosylamino)uracil reductase</fullName>
            <ecNumber evidence="12">1.1.1.193</ecNumber>
        </recommendedName>
        <alternativeName>
            <fullName evidence="12">HTP reductase</fullName>
        </alternativeName>
    </domain>
</protein>
<keyword evidence="8 12" id="KW-0862">Zinc</keyword>
<dbReference type="PROSITE" id="PS00903">
    <property type="entry name" value="CYT_DCMP_DEAMINASES_1"/>
    <property type="match status" value="1"/>
</dbReference>
<feature type="binding site" evidence="14">
    <location>
        <position position="205"/>
    </location>
    <ligand>
        <name>NADP(+)</name>
        <dbReference type="ChEBI" id="CHEBI:58349"/>
    </ligand>
</feature>
<dbReference type="NCBIfam" id="TIGR00326">
    <property type="entry name" value="eubact_ribD"/>
    <property type="match status" value="1"/>
</dbReference>
<keyword evidence="18" id="KW-1185">Reference proteome</keyword>
<dbReference type="Pfam" id="PF00383">
    <property type="entry name" value="dCMP_cyt_deam_1"/>
    <property type="match status" value="1"/>
</dbReference>
<feature type="binding site" evidence="15">
    <location>
        <position position="84"/>
    </location>
    <ligand>
        <name>Zn(2+)</name>
        <dbReference type="ChEBI" id="CHEBI:29105"/>
        <note>catalytic</note>
    </ligand>
</feature>
<dbReference type="NCBIfam" id="TIGR00227">
    <property type="entry name" value="ribD_Cterm"/>
    <property type="match status" value="1"/>
</dbReference>
<evidence type="ECO:0000256" key="2">
    <source>
        <dbReference type="ARBA" id="ARBA00004882"/>
    </source>
</evidence>
<dbReference type="GO" id="GO:0009231">
    <property type="term" value="P:riboflavin biosynthetic process"/>
    <property type="evidence" value="ECO:0007669"/>
    <property type="project" value="UniProtKB-UniPathway"/>
</dbReference>
<dbReference type="InterPro" id="IPR011549">
    <property type="entry name" value="RibD_C"/>
</dbReference>
<evidence type="ECO:0000256" key="3">
    <source>
        <dbReference type="ARBA" id="ARBA00004910"/>
    </source>
</evidence>
<dbReference type="PANTHER" id="PTHR38011:SF7">
    <property type="entry name" value="2,5-DIAMINO-6-RIBOSYLAMINO-4(3H)-PYRIMIDINONE 5'-PHOSPHATE REDUCTASE"/>
    <property type="match status" value="1"/>
</dbReference>
<keyword evidence="6 12" id="KW-0686">Riboflavin biosynthesis</keyword>
<dbReference type="UniPathway" id="UPA00275">
    <property type="reaction ID" value="UER00401"/>
</dbReference>
<keyword evidence="10 12" id="KW-0560">Oxidoreductase</keyword>
<comment type="function">
    <text evidence="1 12">Converts 2,5-diamino-6-(ribosylamino)-4(3h)-pyrimidinone 5'-phosphate into 5-amino-6-(ribosylamino)-2,4(1h,3h)-pyrimidinedione 5'-phosphate.</text>
</comment>
<dbReference type="EC" id="1.1.1.193" evidence="12"/>
<dbReference type="OrthoDB" id="9800865at2"/>
<dbReference type="Pfam" id="PF01872">
    <property type="entry name" value="RibD_C"/>
    <property type="match status" value="1"/>
</dbReference>
<dbReference type="InterPro" id="IPR004794">
    <property type="entry name" value="Eubact_RibD"/>
</dbReference>
<proteinExistence type="inferred from homology"/>
<dbReference type="GO" id="GO:0008270">
    <property type="term" value="F:zinc ion binding"/>
    <property type="evidence" value="ECO:0007669"/>
    <property type="project" value="InterPro"/>
</dbReference>
<evidence type="ECO:0000256" key="10">
    <source>
        <dbReference type="ARBA" id="ARBA00023002"/>
    </source>
</evidence>
<comment type="similarity">
    <text evidence="5 12">In the C-terminal section; belongs to the HTP reductase family.</text>
</comment>
<dbReference type="SUPFAM" id="SSF53597">
    <property type="entry name" value="Dihydrofolate reductase-like"/>
    <property type="match status" value="1"/>
</dbReference>
<evidence type="ECO:0000259" key="16">
    <source>
        <dbReference type="PROSITE" id="PS51747"/>
    </source>
</evidence>
<evidence type="ECO:0000256" key="8">
    <source>
        <dbReference type="ARBA" id="ARBA00022833"/>
    </source>
</evidence>
<evidence type="ECO:0000256" key="5">
    <source>
        <dbReference type="ARBA" id="ARBA00007417"/>
    </source>
</evidence>
<feature type="binding site" evidence="14">
    <location>
        <position position="213"/>
    </location>
    <ligand>
        <name>substrate</name>
    </ligand>
</feature>
<dbReference type="GO" id="GO:0008835">
    <property type="term" value="F:diaminohydroxyphosphoribosylaminopyrimidine deaminase activity"/>
    <property type="evidence" value="ECO:0007669"/>
    <property type="project" value="UniProtKB-EC"/>
</dbReference>
<feature type="binding site" evidence="14">
    <location>
        <position position="193"/>
    </location>
    <ligand>
        <name>substrate</name>
    </ligand>
</feature>
<feature type="binding site" evidence="14">
    <location>
        <position position="299"/>
    </location>
    <ligand>
        <name>substrate</name>
    </ligand>
</feature>
<dbReference type="EMBL" id="VLTJ01000029">
    <property type="protein sequence ID" value="TSH93096.1"/>
    <property type="molecule type" value="Genomic_DNA"/>
</dbReference>
<dbReference type="GO" id="GO:0008703">
    <property type="term" value="F:5-amino-6-(5-phosphoribosylamino)uracil reductase activity"/>
    <property type="evidence" value="ECO:0007669"/>
    <property type="project" value="UniProtKB-EC"/>
</dbReference>
<dbReference type="InterPro" id="IPR002125">
    <property type="entry name" value="CMP_dCMP_dom"/>
</dbReference>
<dbReference type="GO" id="GO:0050661">
    <property type="term" value="F:NADP binding"/>
    <property type="evidence" value="ECO:0007669"/>
    <property type="project" value="InterPro"/>
</dbReference>
<keyword evidence="7 12" id="KW-0479">Metal-binding</keyword>
<dbReference type="EC" id="3.5.4.26" evidence="12"/>
<feature type="binding site" evidence="14">
    <location>
        <position position="163"/>
    </location>
    <ligand>
        <name>NADP(+)</name>
        <dbReference type="ChEBI" id="CHEBI:58349"/>
    </ligand>
</feature>
<feature type="binding site" evidence="15">
    <location>
        <position position="93"/>
    </location>
    <ligand>
        <name>Zn(2+)</name>
        <dbReference type="ChEBI" id="CHEBI:29105"/>
        <note>catalytic</note>
    </ligand>
</feature>
<sequence>MTMTAQDTDALWMQRALELAGGVMNITSPNPRVGCVIVRDGRVLGEGATQRAGGPHAEVCALRDAAARGEDPAGSTFYVSLEPCSHHGRTPPCVDALIDARPARVVIAMLDPNPLVGGQGLARLRAAGIHVKVGVGLETALAQNVGFVARMVRKTPWLWLKLAGSLDGRSALHNGVSQWITGAAAREHGHRFRARACAVLTGVGTVLSDNPQLTPRGVDAQRIPYKIVLDTQLRTPPYARIFDEGEVWIVTASENAERTARLADRGARIVRLGEAHAGIDLKALTRWLGAQNLNEIHVEAGATLNGAFMREGVVDELVTYIAPMLLGDAAPMVRLPALDSLPASREFTFTGVEPVGEDLMLRARRPASWAPLLAAVQGERQS</sequence>
<evidence type="ECO:0000256" key="9">
    <source>
        <dbReference type="ARBA" id="ARBA00022857"/>
    </source>
</evidence>
<feature type="active site" description="Proton donor" evidence="13">
    <location>
        <position position="58"/>
    </location>
</feature>
<dbReference type="CDD" id="cd01284">
    <property type="entry name" value="Riboflavin_deaminase-reductase"/>
    <property type="match status" value="1"/>
</dbReference>
<organism evidence="17 18">
    <name type="scientific">Verticiella sediminum</name>
    <dbReference type="NCBI Taxonomy" id="1247510"/>
    <lineage>
        <taxon>Bacteria</taxon>
        <taxon>Pseudomonadati</taxon>
        <taxon>Pseudomonadota</taxon>
        <taxon>Betaproteobacteria</taxon>
        <taxon>Burkholderiales</taxon>
        <taxon>Alcaligenaceae</taxon>
        <taxon>Verticiella</taxon>
    </lineage>
</organism>
<feature type="binding site" evidence="14">
    <location>
        <position position="231"/>
    </location>
    <ligand>
        <name>NADP(+)</name>
        <dbReference type="ChEBI" id="CHEBI:58349"/>
    </ligand>
</feature>
<dbReference type="InterPro" id="IPR024072">
    <property type="entry name" value="DHFR-like_dom_sf"/>
</dbReference>
<comment type="catalytic activity">
    <reaction evidence="12">
        <text>5-amino-6-(5-phospho-D-ribitylamino)uracil + NADP(+) = 5-amino-6-(5-phospho-D-ribosylamino)uracil + NADPH + H(+)</text>
        <dbReference type="Rhea" id="RHEA:17845"/>
        <dbReference type="ChEBI" id="CHEBI:15378"/>
        <dbReference type="ChEBI" id="CHEBI:57783"/>
        <dbReference type="ChEBI" id="CHEBI:58349"/>
        <dbReference type="ChEBI" id="CHEBI:58421"/>
        <dbReference type="ChEBI" id="CHEBI:58453"/>
        <dbReference type="EC" id="1.1.1.193"/>
    </reaction>
</comment>
<keyword evidence="12 17" id="KW-0378">Hydrolase</keyword>
<evidence type="ECO:0000256" key="1">
    <source>
        <dbReference type="ARBA" id="ARBA00002151"/>
    </source>
</evidence>
<evidence type="ECO:0000313" key="18">
    <source>
        <dbReference type="Proteomes" id="UP000318405"/>
    </source>
</evidence>
<evidence type="ECO:0000256" key="11">
    <source>
        <dbReference type="ARBA" id="ARBA00023268"/>
    </source>
</evidence>
<accession>A0A556AJN6</accession>
<evidence type="ECO:0000256" key="13">
    <source>
        <dbReference type="PIRSR" id="PIRSR006769-1"/>
    </source>
</evidence>
<comment type="cofactor">
    <cofactor evidence="12 15">
        <name>Zn(2+)</name>
        <dbReference type="ChEBI" id="CHEBI:29105"/>
    </cofactor>
    <text evidence="12 15">Binds 1 zinc ion.</text>
</comment>
<reference evidence="17 18" key="1">
    <citation type="submission" date="2019-07" db="EMBL/GenBank/DDBJ databases">
        <title>Qingshengfaniella alkalisoli gen. nov., sp. nov., isolated from saline soil.</title>
        <authorList>
            <person name="Xu L."/>
            <person name="Huang X.-X."/>
            <person name="Sun J.-Q."/>
        </authorList>
    </citation>
    <scope>NUCLEOTIDE SEQUENCE [LARGE SCALE GENOMIC DNA]</scope>
    <source>
        <strain evidence="17 18">DSM 27279</strain>
    </source>
</reference>
<gene>
    <name evidence="17" type="primary">ribD</name>
    <name evidence="17" type="ORF">FOZ76_17095</name>
</gene>
<dbReference type="InterPro" id="IPR016193">
    <property type="entry name" value="Cytidine_deaminase-like"/>
</dbReference>
<comment type="pathway">
    <text evidence="2 12">Cofactor biosynthesis; riboflavin biosynthesis; 5-amino-6-(D-ribitylamino)uracil from GTP: step 2/4.</text>
</comment>
<name>A0A556AJN6_9BURK</name>
<dbReference type="PIRSF" id="PIRSF006769">
    <property type="entry name" value="RibD"/>
    <property type="match status" value="1"/>
</dbReference>
<evidence type="ECO:0000256" key="15">
    <source>
        <dbReference type="PIRSR" id="PIRSR006769-3"/>
    </source>
</evidence>
<keyword evidence="9 12" id="KW-0521">NADP</keyword>
<dbReference type="InterPro" id="IPR016192">
    <property type="entry name" value="APOBEC/CMP_deaminase_Zn-bd"/>
</dbReference>
<dbReference type="Gene3D" id="3.40.430.10">
    <property type="entry name" value="Dihydrofolate Reductase, subunit A"/>
    <property type="match status" value="1"/>
</dbReference>
<comment type="catalytic activity">
    <reaction evidence="12">
        <text>2,5-diamino-6-hydroxy-4-(5-phosphoribosylamino)-pyrimidine + H2O + H(+) = 5-amino-6-(5-phospho-D-ribosylamino)uracil + NH4(+)</text>
        <dbReference type="Rhea" id="RHEA:21868"/>
        <dbReference type="ChEBI" id="CHEBI:15377"/>
        <dbReference type="ChEBI" id="CHEBI:15378"/>
        <dbReference type="ChEBI" id="CHEBI:28938"/>
        <dbReference type="ChEBI" id="CHEBI:58453"/>
        <dbReference type="ChEBI" id="CHEBI:58614"/>
        <dbReference type="EC" id="3.5.4.26"/>
    </reaction>
</comment>